<evidence type="ECO:0000256" key="2">
    <source>
        <dbReference type="SAM" id="SignalP"/>
    </source>
</evidence>
<proteinExistence type="predicted"/>
<feature type="chain" id="PRO_5042026908" description="Secreted protein" evidence="2">
    <location>
        <begin position="24"/>
        <end position="152"/>
    </location>
</feature>
<keyword evidence="2" id="KW-0732">Signal</keyword>
<organism evidence="3 4">
    <name type="scientific">Colletotrichum chrysophilum</name>
    <dbReference type="NCBI Taxonomy" id="1836956"/>
    <lineage>
        <taxon>Eukaryota</taxon>
        <taxon>Fungi</taxon>
        <taxon>Dikarya</taxon>
        <taxon>Ascomycota</taxon>
        <taxon>Pezizomycotina</taxon>
        <taxon>Sordariomycetes</taxon>
        <taxon>Hypocreomycetidae</taxon>
        <taxon>Glomerellales</taxon>
        <taxon>Glomerellaceae</taxon>
        <taxon>Colletotrichum</taxon>
        <taxon>Colletotrichum gloeosporioides species complex</taxon>
    </lineage>
</organism>
<gene>
    <name evidence="3" type="ORF">CCHR01_03230</name>
</gene>
<dbReference type="EMBL" id="JAQOWY010000042">
    <property type="protein sequence ID" value="KAK1854147.1"/>
    <property type="molecule type" value="Genomic_DNA"/>
</dbReference>
<evidence type="ECO:0000256" key="1">
    <source>
        <dbReference type="SAM" id="MobiDB-lite"/>
    </source>
</evidence>
<sequence length="152" mass="16983">MSSQSHLCSSSILLSALWTWTFGSRYGSAVPSDWAPRERADCMSQAQGAARKLSLEQQSPHHVPHNEMRLFIAGLRGLLPQRVCVAGSLGPKWCRSRPPEWVDVMIAAAAPHRGIRLVDGCYQVIRRRCGTEIRSGPGPRPRHKRPQWPPRA</sequence>
<feature type="signal peptide" evidence="2">
    <location>
        <begin position="1"/>
        <end position="23"/>
    </location>
</feature>
<dbReference type="Proteomes" id="UP001243330">
    <property type="component" value="Unassembled WGS sequence"/>
</dbReference>
<evidence type="ECO:0000313" key="3">
    <source>
        <dbReference type="EMBL" id="KAK1854147.1"/>
    </source>
</evidence>
<comment type="caution">
    <text evidence="3">The sequence shown here is derived from an EMBL/GenBank/DDBJ whole genome shotgun (WGS) entry which is preliminary data.</text>
</comment>
<protein>
    <recommendedName>
        <fullName evidence="5">Secreted protein</fullName>
    </recommendedName>
</protein>
<evidence type="ECO:0008006" key="5">
    <source>
        <dbReference type="Google" id="ProtNLM"/>
    </source>
</evidence>
<dbReference type="AlphaFoldDB" id="A0AAD9ENS5"/>
<reference evidence="3" key="1">
    <citation type="submission" date="2023-01" db="EMBL/GenBank/DDBJ databases">
        <title>Colletotrichum chrysophilum M932 genome sequence.</title>
        <authorList>
            <person name="Baroncelli R."/>
        </authorList>
    </citation>
    <scope>NUCLEOTIDE SEQUENCE</scope>
    <source>
        <strain evidence="3">M932</strain>
    </source>
</reference>
<evidence type="ECO:0000313" key="4">
    <source>
        <dbReference type="Proteomes" id="UP001243330"/>
    </source>
</evidence>
<accession>A0AAD9ENS5</accession>
<name>A0AAD9ENS5_9PEZI</name>
<keyword evidence="4" id="KW-1185">Reference proteome</keyword>
<feature type="region of interest" description="Disordered" evidence="1">
    <location>
        <begin position="132"/>
        <end position="152"/>
    </location>
</feature>